<dbReference type="Proteomes" id="UP000230233">
    <property type="component" value="Chromosome X"/>
</dbReference>
<sequence>MNTRPSQSFRLSGPGSRNRDENEMRNSLLLQERLLQQQHGDRFSNVPDQFNACFSSGVTSKGHSVVLEKVLVRFKEFILMVPPKNEDNGEDHPPNAANTDVIKEKQALKTAQERKVLTGKFTGDRAINESPDKDRVRVIRSEATNMGRYVIVADKPFYTLHTDCPEDFHTSTDTSRVDQDEAVTQATPSGTTTHHVISTSIERRQKAKLHDAFLFLQSTAQTVIGLDRFTVTVDGRRVLTNRTATCSSRDWMTTSSRTQQHRVHHMKDSPHVLQKFSTNDSDNQPTW</sequence>
<keyword evidence="3" id="KW-1185">Reference proteome</keyword>
<organism evidence="2 3">
    <name type="scientific">Caenorhabditis nigoni</name>
    <dbReference type="NCBI Taxonomy" id="1611254"/>
    <lineage>
        <taxon>Eukaryota</taxon>
        <taxon>Metazoa</taxon>
        <taxon>Ecdysozoa</taxon>
        <taxon>Nematoda</taxon>
        <taxon>Chromadorea</taxon>
        <taxon>Rhabditida</taxon>
        <taxon>Rhabditina</taxon>
        <taxon>Rhabditomorpha</taxon>
        <taxon>Rhabditoidea</taxon>
        <taxon>Rhabditidae</taxon>
        <taxon>Peloderinae</taxon>
        <taxon>Caenorhabditis</taxon>
    </lineage>
</organism>
<name>A0A2G5SQM6_9PELO</name>
<protein>
    <submittedName>
        <fullName evidence="2">Uncharacterized protein</fullName>
    </submittedName>
</protein>
<feature type="compositionally biased region" description="Polar residues" evidence="1">
    <location>
        <begin position="182"/>
        <end position="193"/>
    </location>
</feature>
<dbReference type="AlphaFoldDB" id="A0A2G5SQM6"/>
<dbReference type="EMBL" id="PDUG01000006">
    <property type="protein sequence ID" value="PIC17223.1"/>
    <property type="molecule type" value="Genomic_DNA"/>
</dbReference>
<feature type="region of interest" description="Disordered" evidence="1">
    <location>
        <begin position="170"/>
        <end position="193"/>
    </location>
</feature>
<comment type="caution">
    <text evidence="2">The sequence shown here is derived from an EMBL/GenBank/DDBJ whole genome shotgun (WGS) entry which is preliminary data.</text>
</comment>
<reference evidence="3" key="1">
    <citation type="submission" date="2017-10" db="EMBL/GenBank/DDBJ databases">
        <title>Rapid genome shrinkage in a self-fertile nematode reveals novel sperm competition proteins.</title>
        <authorList>
            <person name="Yin D."/>
            <person name="Schwarz E.M."/>
            <person name="Thomas C.G."/>
            <person name="Felde R.L."/>
            <person name="Korf I.F."/>
            <person name="Cutter A.D."/>
            <person name="Schartner C.M."/>
            <person name="Ralston E.J."/>
            <person name="Meyer B.J."/>
            <person name="Haag E.S."/>
        </authorList>
    </citation>
    <scope>NUCLEOTIDE SEQUENCE [LARGE SCALE GENOMIC DNA]</scope>
    <source>
        <strain evidence="3">JU1422</strain>
    </source>
</reference>
<proteinExistence type="predicted"/>
<accession>A0A2G5SQM6</accession>
<evidence type="ECO:0000256" key="1">
    <source>
        <dbReference type="SAM" id="MobiDB-lite"/>
    </source>
</evidence>
<feature type="region of interest" description="Disordered" evidence="1">
    <location>
        <begin position="1"/>
        <end position="22"/>
    </location>
</feature>
<evidence type="ECO:0000313" key="2">
    <source>
        <dbReference type="EMBL" id="PIC17223.1"/>
    </source>
</evidence>
<gene>
    <name evidence="2" type="primary">Cnig_chr_X.g23541</name>
    <name evidence="2" type="ORF">B9Z55_023541</name>
</gene>
<evidence type="ECO:0000313" key="3">
    <source>
        <dbReference type="Proteomes" id="UP000230233"/>
    </source>
</evidence>
<feature type="compositionally biased region" description="Basic and acidic residues" evidence="1">
    <location>
        <begin position="170"/>
        <end position="179"/>
    </location>
</feature>
<feature type="compositionally biased region" description="Polar residues" evidence="1">
    <location>
        <begin position="1"/>
        <end position="10"/>
    </location>
</feature>